<dbReference type="PROSITE" id="PS50113">
    <property type="entry name" value="PAC"/>
    <property type="match status" value="1"/>
</dbReference>
<dbReference type="InterPro" id="IPR043128">
    <property type="entry name" value="Rev_trsase/Diguanyl_cyclase"/>
</dbReference>
<dbReference type="AlphaFoldDB" id="A0A2G3PM32"/>
<dbReference type="PROSITE" id="PS50887">
    <property type="entry name" value="GGDEF"/>
    <property type="match status" value="1"/>
</dbReference>
<dbReference type="Pfam" id="PF00989">
    <property type="entry name" value="PAS"/>
    <property type="match status" value="2"/>
</dbReference>
<dbReference type="InterPro" id="IPR052155">
    <property type="entry name" value="Biofilm_reg_signaling"/>
</dbReference>
<dbReference type="InterPro" id="IPR013767">
    <property type="entry name" value="PAS_fold"/>
</dbReference>
<dbReference type="NCBIfam" id="TIGR00229">
    <property type="entry name" value="sensory_box"/>
    <property type="match status" value="2"/>
</dbReference>
<evidence type="ECO:0000313" key="4">
    <source>
        <dbReference type="EMBL" id="PHV66830.1"/>
    </source>
</evidence>
<dbReference type="EMBL" id="PEBD01000008">
    <property type="protein sequence ID" value="PHV66830.1"/>
    <property type="molecule type" value="Genomic_DNA"/>
</dbReference>
<reference evidence="4 5" key="1">
    <citation type="submission" date="2017-10" db="EMBL/GenBank/DDBJ databases">
        <title>The draft genome sequence of Williamsia sp. BULT 1.1 isolated from the semi-arid grassland soils from South Africa.</title>
        <authorList>
            <person name="Kabwe M.H."/>
            <person name="Govender N."/>
            <person name="Mutseka Lunga P."/>
            <person name="Vikram S."/>
            <person name="Makhalanyane T.P."/>
        </authorList>
    </citation>
    <scope>NUCLEOTIDE SEQUENCE [LARGE SCALE GENOMIC DNA]</scope>
    <source>
        <strain evidence="4 5">BULT 1.1</strain>
    </source>
</reference>
<dbReference type="PANTHER" id="PTHR44757:SF2">
    <property type="entry name" value="BIOFILM ARCHITECTURE MAINTENANCE PROTEIN MBAA"/>
    <property type="match status" value="1"/>
</dbReference>
<feature type="domain" description="GGDEF" evidence="3">
    <location>
        <begin position="418"/>
        <end position="551"/>
    </location>
</feature>
<accession>A0A2G3PM32</accession>
<dbReference type="InterPro" id="IPR000014">
    <property type="entry name" value="PAS"/>
</dbReference>
<evidence type="ECO:0000313" key="5">
    <source>
        <dbReference type="Proteomes" id="UP000225108"/>
    </source>
</evidence>
<evidence type="ECO:0000259" key="1">
    <source>
        <dbReference type="PROSITE" id="PS50112"/>
    </source>
</evidence>
<dbReference type="CDD" id="cd00130">
    <property type="entry name" value="PAS"/>
    <property type="match status" value="2"/>
</dbReference>
<dbReference type="Proteomes" id="UP000225108">
    <property type="component" value="Unassembled WGS sequence"/>
</dbReference>
<dbReference type="RefSeq" id="WP_099382843.1">
    <property type="nucleotide sequence ID" value="NZ_PEBD01000008.1"/>
</dbReference>
<protein>
    <submittedName>
        <fullName evidence="4">Diguanylate cyclase</fullName>
    </submittedName>
</protein>
<feature type="domain" description="PAS" evidence="1">
    <location>
        <begin position="146"/>
        <end position="193"/>
    </location>
</feature>
<dbReference type="Gene3D" id="3.30.70.270">
    <property type="match status" value="1"/>
</dbReference>
<dbReference type="Gene3D" id="3.30.450.20">
    <property type="entry name" value="PAS domain"/>
    <property type="match status" value="3"/>
</dbReference>
<dbReference type="InterPro" id="IPR029787">
    <property type="entry name" value="Nucleotide_cyclase"/>
</dbReference>
<dbReference type="CDD" id="cd01949">
    <property type="entry name" value="GGDEF"/>
    <property type="match status" value="1"/>
</dbReference>
<dbReference type="InterPro" id="IPR000160">
    <property type="entry name" value="GGDEF_dom"/>
</dbReference>
<dbReference type="SMART" id="SM00091">
    <property type="entry name" value="PAS"/>
    <property type="match status" value="3"/>
</dbReference>
<dbReference type="Pfam" id="PF13426">
    <property type="entry name" value="PAS_9"/>
    <property type="match status" value="1"/>
</dbReference>
<dbReference type="GO" id="GO:0006355">
    <property type="term" value="P:regulation of DNA-templated transcription"/>
    <property type="evidence" value="ECO:0007669"/>
    <property type="project" value="InterPro"/>
</dbReference>
<dbReference type="InterPro" id="IPR035965">
    <property type="entry name" value="PAS-like_dom_sf"/>
</dbReference>
<proteinExistence type="predicted"/>
<dbReference type="SMART" id="SM00267">
    <property type="entry name" value="GGDEF"/>
    <property type="match status" value="1"/>
</dbReference>
<dbReference type="NCBIfam" id="TIGR00254">
    <property type="entry name" value="GGDEF"/>
    <property type="match status" value="1"/>
</dbReference>
<evidence type="ECO:0000259" key="3">
    <source>
        <dbReference type="PROSITE" id="PS50887"/>
    </source>
</evidence>
<sequence>MSDNNRDVITGKAIGADEDASERRALREHEHYQSLVEHNPHPIAVHSGGVIVYANRAAIVEIGATSLNDLVGRPITDFMHPDSIREITTKLVSLTTDGDFTDAVEVRMVRFDGSVIDMEIVSVLTKWRGALAYQVIFRDLTATKAAEQAIRHQVALVATVSDAIIATDSAGTVVSWNPAAQSIYGSTAVEAIGCPVAEVLGAPMNLRRRVGKPAESVVHYAKDGTPRMMRLAVSEMDGGYVVVCSDNTAQIEAETKFTSVVNSLQEGVLLISQDGVVESANPAARRMFESEKRRSAGSTAERITIVDLNGIPIPPQNWPSQIVTATHKPVIDAIVGFDRLDGSRVWLSCNGFVLNPNDPDHSSVVISFTDVTESRARAARLEYAADHDMMTDLPNRSYVLRRLTTMLENRAAQHDSGDIDVVMYIDLDKLKNVNDSHGHRAGDRALIAVSRRLRAALPAPHFVGRVGGDEFVAVLIGVDEEDMEDISDDIHLLLLDPIEINGEEFRMRTSVGIVRIRDGEKRTAQDIISDADTAMYQAKLRGGGHTVEHDKAHPSREFTPEAIKLVR</sequence>
<dbReference type="Pfam" id="PF00990">
    <property type="entry name" value="GGDEF"/>
    <property type="match status" value="1"/>
</dbReference>
<dbReference type="PANTHER" id="PTHR44757">
    <property type="entry name" value="DIGUANYLATE CYCLASE DGCP"/>
    <property type="match status" value="1"/>
</dbReference>
<dbReference type="PROSITE" id="PS50112">
    <property type="entry name" value="PAS"/>
    <property type="match status" value="1"/>
</dbReference>
<dbReference type="SUPFAM" id="SSF55785">
    <property type="entry name" value="PYP-like sensor domain (PAS domain)"/>
    <property type="match status" value="3"/>
</dbReference>
<evidence type="ECO:0000259" key="2">
    <source>
        <dbReference type="PROSITE" id="PS50113"/>
    </source>
</evidence>
<name>A0A2G3PM32_WILMA</name>
<organism evidence="4 5">
    <name type="scientific">Williamsia marianensis</name>
    <dbReference type="NCBI Taxonomy" id="85044"/>
    <lineage>
        <taxon>Bacteria</taxon>
        <taxon>Bacillati</taxon>
        <taxon>Actinomycetota</taxon>
        <taxon>Actinomycetes</taxon>
        <taxon>Mycobacteriales</taxon>
        <taxon>Nocardiaceae</taxon>
        <taxon>Williamsia</taxon>
    </lineage>
</organism>
<comment type="caution">
    <text evidence="4">The sequence shown here is derived from an EMBL/GenBank/DDBJ whole genome shotgun (WGS) entry which is preliminary data.</text>
</comment>
<dbReference type="InterPro" id="IPR000700">
    <property type="entry name" value="PAS-assoc_C"/>
</dbReference>
<feature type="domain" description="PAC" evidence="2">
    <location>
        <begin position="102"/>
        <end position="152"/>
    </location>
</feature>
<dbReference type="SUPFAM" id="SSF55073">
    <property type="entry name" value="Nucleotide cyclase"/>
    <property type="match status" value="1"/>
</dbReference>
<gene>
    <name evidence="4" type="ORF">CSW57_11265</name>
</gene>